<dbReference type="EMBL" id="BLPG01000001">
    <property type="protein sequence ID" value="GFJ87125.1"/>
    <property type="molecule type" value="Genomic_DNA"/>
</dbReference>
<comment type="caution">
    <text evidence="1">The sequence shown here is derived from an EMBL/GenBank/DDBJ whole genome shotgun (WGS) entry which is preliminary data.</text>
</comment>
<gene>
    <name evidence="1" type="ORF">Prum_007670</name>
</gene>
<dbReference type="InterPro" id="IPR029063">
    <property type="entry name" value="SAM-dependent_MTases_sf"/>
</dbReference>
<dbReference type="Gene3D" id="3.40.50.150">
    <property type="entry name" value="Vaccinia Virus protein VP39"/>
    <property type="match status" value="1"/>
</dbReference>
<evidence type="ECO:0000313" key="1">
    <source>
        <dbReference type="EMBL" id="GFJ87125.1"/>
    </source>
</evidence>
<sequence length="310" mass="34428">MLRITDPVRYQAGIDAMTRGCPSPKAMMSFLDAEISERVFLAVVRRGQGLPRILEWGSGLSTLYFARRLAEFGDFLWVTVEYDRGFFDQRVAPYLQLWSDVHVIRVDGPGDLARGLDGGLPARGLVAIVYDAGGLIPHERAQDRLVDLDDYVAAPARLGTSFDAVLVDGRKRRRCLIEASRLVTDDGVVMLHDAQRPYYHCAFGRYRQSRRIGNELWIGAKGSVDLARWLPPEVLAAPGELDDLKLRVRYLLAKYGELTVDGLAENGWISWLYQPDSVERAVAELARDSAVLWDSPTAPVALAEVPAGSS</sequence>
<dbReference type="RefSeq" id="WP_173073929.1">
    <property type="nucleotide sequence ID" value="NZ_BAABJB010000016.1"/>
</dbReference>
<reference evidence="1 2" key="2">
    <citation type="submission" date="2020-03" db="EMBL/GenBank/DDBJ databases">
        <authorList>
            <person name="Ichikawa N."/>
            <person name="Kimura A."/>
            <person name="Kitahashi Y."/>
            <person name="Uohara A."/>
        </authorList>
    </citation>
    <scope>NUCLEOTIDE SEQUENCE [LARGE SCALE GENOMIC DNA]</scope>
    <source>
        <strain evidence="1 2">NBRC 108638</strain>
    </source>
</reference>
<keyword evidence="2" id="KW-1185">Reference proteome</keyword>
<reference evidence="1 2" key="1">
    <citation type="submission" date="2020-03" db="EMBL/GenBank/DDBJ databases">
        <title>Whole genome shotgun sequence of Phytohabitans rumicis NBRC 108638.</title>
        <authorList>
            <person name="Komaki H."/>
            <person name="Tamura T."/>
        </authorList>
    </citation>
    <scope>NUCLEOTIDE SEQUENCE [LARGE SCALE GENOMIC DNA]</scope>
    <source>
        <strain evidence="1 2">NBRC 108638</strain>
    </source>
</reference>
<organism evidence="1 2">
    <name type="scientific">Phytohabitans rumicis</name>
    <dbReference type="NCBI Taxonomy" id="1076125"/>
    <lineage>
        <taxon>Bacteria</taxon>
        <taxon>Bacillati</taxon>
        <taxon>Actinomycetota</taxon>
        <taxon>Actinomycetes</taxon>
        <taxon>Micromonosporales</taxon>
        <taxon>Micromonosporaceae</taxon>
    </lineage>
</organism>
<evidence type="ECO:0000313" key="2">
    <source>
        <dbReference type="Proteomes" id="UP000482960"/>
    </source>
</evidence>
<protein>
    <submittedName>
        <fullName evidence="1">Uncharacterized protein</fullName>
    </submittedName>
</protein>
<dbReference type="AlphaFoldDB" id="A0A6V8L345"/>
<dbReference type="Proteomes" id="UP000482960">
    <property type="component" value="Unassembled WGS sequence"/>
</dbReference>
<proteinExistence type="predicted"/>
<accession>A0A6V8L345</accession>
<name>A0A6V8L345_9ACTN</name>